<evidence type="ECO:0000313" key="2">
    <source>
        <dbReference type="Proteomes" id="UP000800092"/>
    </source>
</evidence>
<dbReference type="EMBL" id="ML991835">
    <property type="protein sequence ID" value="KAF2230815.1"/>
    <property type="molecule type" value="Genomic_DNA"/>
</dbReference>
<proteinExistence type="predicted"/>
<accession>A0A6A6GYI4</accession>
<name>A0A6A6GYI4_VIRVR</name>
<gene>
    <name evidence="1" type="ORF">EV356DRAFT_508112</name>
</gene>
<keyword evidence="2" id="KW-1185">Reference proteome</keyword>
<organism evidence="1 2">
    <name type="scientific">Viridothelium virens</name>
    <name type="common">Speckled blister lichen</name>
    <name type="synonym">Trypethelium virens</name>
    <dbReference type="NCBI Taxonomy" id="1048519"/>
    <lineage>
        <taxon>Eukaryota</taxon>
        <taxon>Fungi</taxon>
        <taxon>Dikarya</taxon>
        <taxon>Ascomycota</taxon>
        <taxon>Pezizomycotina</taxon>
        <taxon>Dothideomycetes</taxon>
        <taxon>Dothideomycetes incertae sedis</taxon>
        <taxon>Trypetheliales</taxon>
        <taxon>Trypetheliaceae</taxon>
        <taxon>Viridothelium</taxon>
    </lineage>
</organism>
<dbReference type="Proteomes" id="UP000800092">
    <property type="component" value="Unassembled WGS sequence"/>
</dbReference>
<dbReference type="OrthoDB" id="4487429at2759"/>
<dbReference type="AlphaFoldDB" id="A0A6A6GYI4"/>
<sequence>MVCGYSVPYSRHSRTVFGLTHATIYAHPSRGGVIVLSPAYIADFTFLGLNPLNPPLQNFLAPSVRVEAKTPITYGLEAEDDFARRLLLLGAKWYDSEARFNILTEMENLGLWMAGENQRKPKDEIRVDSGWRLSEQPPPTMREKRRISIGWPSEGGGVWVAEYDTAWGGVDEEDNLEPPAEPGQEPAEWGLLSLAATMDERCKLLKDRFGAKFHADVREYKGYGFLNAWDWESNKHGEGEVGKLLSFEETVEAWRNSLYRIDAV</sequence>
<protein>
    <submittedName>
        <fullName evidence="1">Uncharacterized protein</fullName>
    </submittedName>
</protein>
<evidence type="ECO:0000313" key="1">
    <source>
        <dbReference type="EMBL" id="KAF2230815.1"/>
    </source>
</evidence>
<reference evidence="1" key="1">
    <citation type="journal article" date="2020" name="Stud. Mycol.">
        <title>101 Dothideomycetes genomes: a test case for predicting lifestyles and emergence of pathogens.</title>
        <authorList>
            <person name="Haridas S."/>
            <person name="Albert R."/>
            <person name="Binder M."/>
            <person name="Bloem J."/>
            <person name="Labutti K."/>
            <person name="Salamov A."/>
            <person name="Andreopoulos B."/>
            <person name="Baker S."/>
            <person name="Barry K."/>
            <person name="Bills G."/>
            <person name="Bluhm B."/>
            <person name="Cannon C."/>
            <person name="Castanera R."/>
            <person name="Culley D."/>
            <person name="Daum C."/>
            <person name="Ezra D."/>
            <person name="Gonzalez J."/>
            <person name="Henrissat B."/>
            <person name="Kuo A."/>
            <person name="Liang C."/>
            <person name="Lipzen A."/>
            <person name="Lutzoni F."/>
            <person name="Magnuson J."/>
            <person name="Mondo S."/>
            <person name="Nolan M."/>
            <person name="Ohm R."/>
            <person name="Pangilinan J."/>
            <person name="Park H.-J."/>
            <person name="Ramirez L."/>
            <person name="Alfaro M."/>
            <person name="Sun H."/>
            <person name="Tritt A."/>
            <person name="Yoshinaga Y."/>
            <person name="Zwiers L.-H."/>
            <person name="Turgeon B."/>
            <person name="Goodwin S."/>
            <person name="Spatafora J."/>
            <person name="Crous P."/>
            <person name="Grigoriev I."/>
        </authorList>
    </citation>
    <scope>NUCLEOTIDE SEQUENCE</scope>
    <source>
        <strain evidence="1">Tuck. ex Michener</strain>
    </source>
</reference>